<proteinExistence type="predicted"/>
<feature type="region of interest" description="Disordered" evidence="1">
    <location>
        <begin position="1"/>
        <end position="41"/>
    </location>
</feature>
<dbReference type="AlphaFoldDB" id="A0A8X6XF64"/>
<keyword evidence="2" id="KW-0812">Transmembrane</keyword>
<name>A0A8X6XF64_9ARAC</name>
<feature type="transmembrane region" description="Helical" evidence="2">
    <location>
        <begin position="80"/>
        <end position="101"/>
    </location>
</feature>
<feature type="compositionally biased region" description="Polar residues" evidence="1">
    <location>
        <begin position="10"/>
        <end position="24"/>
    </location>
</feature>
<gene>
    <name evidence="3" type="primary">GPR155_1</name>
    <name evidence="3" type="ORF">TNIN_430601</name>
</gene>
<dbReference type="GO" id="GO:0030514">
    <property type="term" value="P:negative regulation of BMP signaling pathway"/>
    <property type="evidence" value="ECO:0007669"/>
    <property type="project" value="TreeGrafter"/>
</dbReference>
<comment type="caution">
    <text evidence="3">The sequence shown here is derived from an EMBL/GenBank/DDBJ whole genome shotgun (WGS) entry which is preliminary data.</text>
</comment>
<accession>A0A8X6XF64</accession>
<evidence type="ECO:0000313" key="4">
    <source>
        <dbReference type="Proteomes" id="UP000886998"/>
    </source>
</evidence>
<evidence type="ECO:0000256" key="1">
    <source>
        <dbReference type="SAM" id="MobiDB-lite"/>
    </source>
</evidence>
<dbReference type="EMBL" id="BMAV01008181">
    <property type="protein sequence ID" value="GFY51550.1"/>
    <property type="molecule type" value="Genomic_DNA"/>
</dbReference>
<evidence type="ECO:0000256" key="2">
    <source>
        <dbReference type="SAM" id="Phobius"/>
    </source>
</evidence>
<evidence type="ECO:0000313" key="3">
    <source>
        <dbReference type="EMBL" id="GFY51550.1"/>
    </source>
</evidence>
<keyword evidence="2" id="KW-1133">Transmembrane helix</keyword>
<dbReference type="PANTHER" id="PTHR22829">
    <property type="entry name" value="DEP DOMAIN PROTEIN"/>
    <property type="match status" value="1"/>
</dbReference>
<feature type="transmembrane region" description="Helical" evidence="2">
    <location>
        <begin position="113"/>
        <end position="138"/>
    </location>
</feature>
<protein>
    <submittedName>
        <fullName evidence="3">Integral membrane protein GPR155</fullName>
    </submittedName>
</protein>
<keyword evidence="4" id="KW-1185">Reference proteome</keyword>
<keyword evidence="2" id="KW-0472">Membrane</keyword>
<dbReference type="PANTHER" id="PTHR22829:SF5">
    <property type="entry name" value="INTEGRAL MEMBRANE PROTEIN GPR155"/>
    <property type="match status" value="1"/>
</dbReference>
<organism evidence="3 4">
    <name type="scientific">Trichonephila inaurata madagascariensis</name>
    <dbReference type="NCBI Taxonomy" id="2747483"/>
    <lineage>
        <taxon>Eukaryota</taxon>
        <taxon>Metazoa</taxon>
        <taxon>Ecdysozoa</taxon>
        <taxon>Arthropoda</taxon>
        <taxon>Chelicerata</taxon>
        <taxon>Arachnida</taxon>
        <taxon>Araneae</taxon>
        <taxon>Araneomorphae</taxon>
        <taxon>Entelegynae</taxon>
        <taxon>Araneoidea</taxon>
        <taxon>Nephilidae</taxon>
        <taxon>Trichonephila</taxon>
        <taxon>Trichonephila inaurata</taxon>
    </lineage>
</organism>
<reference evidence="3" key="1">
    <citation type="submission" date="2020-08" db="EMBL/GenBank/DDBJ databases">
        <title>Multicomponent nature underlies the extraordinary mechanical properties of spider dragline silk.</title>
        <authorList>
            <person name="Kono N."/>
            <person name="Nakamura H."/>
            <person name="Mori M."/>
            <person name="Yoshida Y."/>
            <person name="Ohtoshi R."/>
            <person name="Malay A.D."/>
            <person name="Moran D.A.P."/>
            <person name="Tomita M."/>
            <person name="Numata K."/>
            <person name="Arakawa K."/>
        </authorList>
    </citation>
    <scope>NUCLEOTIDE SEQUENCE</scope>
</reference>
<dbReference type="Proteomes" id="UP000886998">
    <property type="component" value="Unassembled WGS sequence"/>
</dbReference>
<dbReference type="InterPro" id="IPR051832">
    <property type="entry name" value="mTOR-Rac_regulators"/>
</dbReference>
<dbReference type="OrthoDB" id="2133778at2759"/>
<feature type="non-terminal residue" evidence="3">
    <location>
        <position position="1"/>
    </location>
</feature>
<sequence length="201" mass="22075">APEQAEKKFTQQIPHSSQESSPDNSPAKLQGTMKRSETSFSAKHLLSTDSEVSSVESSPIHSKTISSISSSSDKDEGSRVYLRHAILLILSSISMAVGLTISTWKLSTNQPNGLFVAMEFLDAVLNVGQGVFLLMVFIKDTKYIIAPISKWLRKISMMTKGNTSHVISSVPFSQLLSLLRAILNTLHPLRHTLPELALNKE</sequence>